<organism evidence="11 12">
    <name type="scientific">Mycolicibacterium lutetiense</name>
    <dbReference type="NCBI Taxonomy" id="1641992"/>
    <lineage>
        <taxon>Bacteria</taxon>
        <taxon>Bacillati</taxon>
        <taxon>Actinomycetota</taxon>
        <taxon>Actinomycetes</taxon>
        <taxon>Mycobacteriales</taxon>
        <taxon>Mycobacteriaceae</taxon>
        <taxon>Mycolicibacterium</taxon>
    </lineage>
</organism>
<gene>
    <name evidence="11" type="ORF">JOF57_003561</name>
</gene>
<dbReference type="Gene3D" id="3.40.50.300">
    <property type="entry name" value="P-loop containing nucleotide triphosphate hydrolases"/>
    <property type="match status" value="1"/>
</dbReference>
<dbReference type="Pfam" id="PF06472">
    <property type="entry name" value="ABC_membrane_2"/>
    <property type="match status" value="1"/>
</dbReference>
<protein>
    <submittedName>
        <fullName evidence="11">ATP-binding cassette transporter</fullName>
    </submittedName>
</protein>
<keyword evidence="12" id="KW-1185">Reference proteome</keyword>
<evidence type="ECO:0000256" key="5">
    <source>
        <dbReference type="ARBA" id="ARBA00022840"/>
    </source>
</evidence>
<dbReference type="PROSITE" id="PS50929">
    <property type="entry name" value="ABC_TM1F"/>
    <property type="match status" value="1"/>
</dbReference>
<dbReference type="PANTHER" id="PTHR11384">
    <property type="entry name" value="ATP-BINDING CASSETTE, SUB-FAMILY D MEMBER"/>
    <property type="match status" value="1"/>
</dbReference>
<dbReference type="InterPro" id="IPR003439">
    <property type="entry name" value="ABC_transporter-like_ATP-bd"/>
</dbReference>
<feature type="domain" description="ABC transmembrane type-1" evidence="10">
    <location>
        <begin position="182"/>
        <end position="377"/>
    </location>
</feature>
<dbReference type="InterPro" id="IPR027417">
    <property type="entry name" value="P-loop_NTPase"/>
</dbReference>
<comment type="subcellular location">
    <subcellularLocation>
        <location evidence="1">Cell membrane</location>
        <topology evidence="1">Multi-pass membrane protein</topology>
    </subcellularLocation>
</comment>
<dbReference type="SUPFAM" id="SSF90123">
    <property type="entry name" value="ABC transporter transmembrane region"/>
    <property type="match status" value="1"/>
</dbReference>
<evidence type="ECO:0000256" key="3">
    <source>
        <dbReference type="ARBA" id="ARBA00022692"/>
    </source>
</evidence>
<dbReference type="Proteomes" id="UP000694460">
    <property type="component" value="Unassembled WGS sequence"/>
</dbReference>
<dbReference type="PROSITE" id="PS50893">
    <property type="entry name" value="ABC_TRANSPORTER_2"/>
    <property type="match status" value="1"/>
</dbReference>
<dbReference type="RefSeq" id="WP_209918557.1">
    <property type="nucleotide sequence ID" value="NZ_JAGIOP010000002.1"/>
</dbReference>
<evidence type="ECO:0000313" key="11">
    <source>
        <dbReference type="EMBL" id="MBP2453648.1"/>
    </source>
</evidence>
<keyword evidence="2" id="KW-0813">Transport</keyword>
<feature type="transmembrane region" description="Helical" evidence="8">
    <location>
        <begin position="61"/>
        <end position="86"/>
    </location>
</feature>
<feature type="transmembrane region" description="Helical" evidence="8">
    <location>
        <begin position="20"/>
        <end position="40"/>
    </location>
</feature>
<dbReference type="PANTHER" id="PTHR11384:SF59">
    <property type="entry name" value="LYSOSOMAL COBALAMIN TRANSPORTER ABCD4"/>
    <property type="match status" value="1"/>
</dbReference>
<dbReference type="EMBL" id="JAGIOP010000002">
    <property type="protein sequence ID" value="MBP2453648.1"/>
    <property type="molecule type" value="Genomic_DNA"/>
</dbReference>
<feature type="transmembrane region" description="Helical" evidence="8">
    <location>
        <begin position="116"/>
        <end position="141"/>
    </location>
</feature>
<dbReference type="InterPro" id="IPR017871">
    <property type="entry name" value="ABC_transporter-like_CS"/>
</dbReference>
<dbReference type="Gene3D" id="1.20.1560.10">
    <property type="entry name" value="ABC transporter type 1, transmembrane domain"/>
    <property type="match status" value="1"/>
</dbReference>
<reference evidence="11 12" key="1">
    <citation type="submission" date="2021-03" db="EMBL/GenBank/DDBJ databases">
        <title>Sequencing the genomes of 1000 actinobacteria strains.</title>
        <authorList>
            <person name="Klenk H.-P."/>
        </authorList>
    </citation>
    <scope>NUCLEOTIDE SEQUENCE [LARGE SCALE GENOMIC DNA]</scope>
    <source>
        <strain evidence="11 12">DSM 46713</strain>
    </source>
</reference>
<keyword evidence="3 8" id="KW-0812">Transmembrane</keyword>
<evidence type="ECO:0000256" key="6">
    <source>
        <dbReference type="ARBA" id="ARBA00022989"/>
    </source>
</evidence>
<keyword evidence="7 8" id="KW-0472">Membrane</keyword>
<dbReference type="CDD" id="cd03223">
    <property type="entry name" value="ABCD_peroxisomal_ALDP"/>
    <property type="match status" value="1"/>
</dbReference>
<dbReference type="SMART" id="SM00382">
    <property type="entry name" value="AAA"/>
    <property type="match status" value="1"/>
</dbReference>
<evidence type="ECO:0000256" key="1">
    <source>
        <dbReference type="ARBA" id="ARBA00004651"/>
    </source>
</evidence>
<feature type="transmembrane region" description="Helical" evidence="8">
    <location>
        <begin position="198"/>
        <end position="217"/>
    </location>
</feature>
<proteinExistence type="predicted"/>
<dbReference type="InterPro" id="IPR003593">
    <property type="entry name" value="AAA+_ATPase"/>
</dbReference>
<evidence type="ECO:0000259" key="9">
    <source>
        <dbReference type="PROSITE" id="PS50893"/>
    </source>
</evidence>
<evidence type="ECO:0000256" key="4">
    <source>
        <dbReference type="ARBA" id="ARBA00022741"/>
    </source>
</evidence>
<sequence length="619" mass="69725">MVQPSIDWPAEPLRSLMWTLQAWVITLAVFLAVAVLIARFTRWGQQFWRVNAPFFSGRGSWRTWALLAFMLWHTVYAARVVVIFTYQYADLMNAVQAGSEALATHDPAKLDAARSAFMTSFAISGILVALTVIYTVVDLFLRRVFSIHWRVWLNTRLVDDWMAGDAFYRNRFLDPPVENPDQRIQTDVETFTTKSVDLSIGAVSKSLLIVMFTGVLWQLSGPLQLGGWVIPRAMVFVAFIFSITVTVIAFWIGRPLVRLNFLNERFSASFRYALVRLRDSAERVAFYRGSERERQLLHSRFAEIIANMWRIVFAQLRLNGWNRGVGDVTTGMIPYIVQAPRFFAGQITLGGLLQTVAAFGNVCGAMAFFRDSYDEFTVYRAALMRIDQMLDHDHRARELPRISAVTTRDSLALTGVEVGDLQGRPLITDLSMVLNPGDSVVVKGPSGCGKTTLLRSLAELWPRTAGLVEYPSGWATLFLPQLPYLPLGDLRASVIYPLPIADVSDSELRDTLRAVALEHLTERLDDEADWASVLSLGEQQRVSFARVLLVRPRVVFFDESTSALDEGLEDAMYRLVRERLPECVVVSVGHRSTIDGHHRSRLQLEGGGSWELSAIPTRN</sequence>
<accession>A0ABS4ZVY3</accession>
<dbReference type="GO" id="GO:0005524">
    <property type="term" value="F:ATP binding"/>
    <property type="evidence" value="ECO:0007669"/>
    <property type="project" value="UniProtKB-KW"/>
</dbReference>
<dbReference type="InterPro" id="IPR050835">
    <property type="entry name" value="ABC_transporter_sub-D"/>
</dbReference>
<keyword evidence="6 8" id="KW-1133">Transmembrane helix</keyword>
<keyword evidence="4" id="KW-0547">Nucleotide-binding</keyword>
<evidence type="ECO:0000313" key="12">
    <source>
        <dbReference type="Proteomes" id="UP000694460"/>
    </source>
</evidence>
<evidence type="ECO:0000259" key="10">
    <source>
        <dbReference type="PROSITE" id="PS50929"/>
    </source>
</evidence>
<feature type="domain" description="ABC transporter" evidence="9">
    <location>
        <begin position="411"/>
        <end position="615"/>
    </location>
</feature>
<keyword evidence="5 11" id="KW-0067">ATP-binding</keyword>
<evidence type="ECO:0000256" key="7">
    <source>
        <dbReference type="ARBA" id="ARBA00023136"/>
    </source>
</evidence>
<feature type="transmembrane region" description="Helical" evidence="8">
    <location>
        <begin position="229"/>
        <end position="252"/>
    </location>
</feature>
<dbReference type="SUPFAM" id="SSF52540">
    <property type="entry name" value="P-loop containing nucleoside triphosphate hydrolases"/>
    <property type="match status" value="1"/>
</dbReference>
<evidence type="ECO:0000256" key="8">
    <source>
        <dbReference type="SAM" id="Phobius"/>
    </source>
</evidence>
<comment type="caution">
    <text evidence="11">The sequence shown here is derived from an EMBL/GenBank/DDBJ whole genome shotgun (WGS) entry which is preliminary data.</text>
</comment>
<dbReference type="InterPro" id="IPR036640">
    <property type="entry name" value="ABC1_TM_sf"/>
</dbReference>
<evidence type="ECO:0000256" key="2">
    <source>
        <dbReference type="ARBA" id="ARBA00022448"/>
    </source>
</evidence>
<dbReference type="Pfam" id="PF00005">
    <property type="entry name" value="ABC_tran"/>
    <property type="match status" value="1"/>
</dbReference>
<dbReference type="InterPro" id="IPR011527">
    <property type="entry name" value="ABC1_TM_dom"/>
</dbReference>
<name>A0ABS4ZVY3_9MYCO</name>
<dbReference type="PROSITE" id="PS00211">
    <property type="entry name" value="ABC_TRANSPORTER_1"/>
    <property type="match status" value="1"/>
</dbReference>